<reference evidence="1 2" key="2">
    <citation type="submission" date="2020-03" db="EMBL/GenBank/DDBJ databases">
        <title>Campylobacter portucalensis sp. nov., a new species of Campylobacter isolated from the reproductive tract of bulls.</title>
        <authorList>
            <person name="Silva M.F."/>
            <person name="Pereira G."/>
            <person name="Carneiro C."/>
            <person name="Hemphill A."/>
            <person name="Mateus L."/>
            <person name="Lopes-Da-Costa L."/>
            <person name="Silva E."/>
        </authorList>
    </citation>
    <scope>NUCLEOTIDE SEQUENCE [LARGE SCALE GENOMIC DNA]</scope>
    <source>
        <strain evidence="1 2">FMV-PI01</strain>
    </source>
</reference>
<gene>
    <name evidence="1" type="ORF">F1B92_04700</name>
</gene>
<dbReference type="Proteomes" id="UP000476338">
    <property type="component" value="Unassembled WGS sequence"/>
</dbReference>
<reference evidence="1 2" key="1">
    <citation type="submission" date="2019-09" db="EMBL/GenBank/DDBJ databases">
        <authorList>
            <person name="Silva M."/>
            <person name="Pereira G."/>
            <person name="Lopes-Da-Costa L."/>
            <person name="Silva E."/>
        </authorList>
    </citation>
    <scope>NUCLEOTIDE SEQUENCE [LARGE SCALE GENOMIC DNA]</scope>
    <source>
        <strain evidence="1 2">FMV-PI01</strain>
    </source>
</reference>
<dbReference type="AlphaFoldDB" id="A0A6L5WKD1"/>
<protein>
    <submittedName>
        <fullName evidence="1">Uncharacterized protein</fullName>
    </submittedName>
</protein>
<dbReference type="EMBL" id="VWSJ01000014">
    <property type="protein sequence ID" value="MSN96475.1"/>
    <property type="molecule type" value="Genomic_DNA"/>
</dbReference>
<proteinExistence type="predicted"/>
<name>A0A6L5WKD1_9BACT</name>
<accession>A0A6L5WKD1</accession>
<sequence>MSKAMDLADEISDSLSDYLNDVFADDSLPPFHDNKATNPNFLDPYLNPFTSLTIYDPLILDLDCDGIETTTLKDGVYFDHNG</sequence>
<dbReference type="RefSeq" id="WP_154570746.1">
    <property type="nucleotide sequence ID" value="NZ_VWSJ01000014.1"/>
</dbReference>
<evidence type="ECO:0000313" key="1">
    <source>
        <dbReference type="EMBL" id="MSN96475.1"/>
    </source>
</evidence>
<comment type="caution">
    <text evidence="1">The sequence shown here is derived from an EMBL/GenBank/DDBJ whole genome shotgun (WGS) entry which is preliminary data.</text>
</comment>
<keyword evidence="2" id="KW-1185">Reference proteome</keyword>
<organism evidence="1 2">
    <name type="scientific">Campylobacter portucalensis</name>
    <dbReference type="NCBI Taxonomy" id="2608384"/>
    <lineage>
        <taxon>Bacteria</taxon>
        <taxon>Pseudomonadati</taxon>
        <taxon>Campylobacterota</taxon>
        <taxon>Epsilonproteobacteria</taxon>
        <taxon>Campylobacterales</taxon>
        <taxon>Campylobacteraceae</taxon>
        <taxon>Campylobacter</taxon>
    </lineage>
</organism>
<evidence type="ECO:0000313" key="2">
    <source>
        <dbReference type="Proteomes" id="UP000476338"/>
    </source>
</evidence>